<dbReference type="GO" id="GO:0005730">
    <property type="term" value="C:nucleolus"/>
    <property type="evidence" value="ECO:0007669"/>
    <property type="project" value="TreeGrafter"/>
</dbReference>
<evidence type="ECO:0000313" key="6">
    <source>
        <dbReference type="EMBL" id="GIL51987.1"/>
    </source>
</evidence>
<keyword evidence="3" id="KW-0805">Transcription regulation</keyword>
<dbReference type="PANTHER" id="PTHR13096:SF9">
    <property type="entry name" value="BIFUNCTIONAL LYSINE-SPECIFIC DEMETHYLASE AND HISTIDYL-HYDROXYLASE"/>
    <property type="match status" value="1"/>
</dbReference>
<keyword evidence="2 3" id="KW-0408">Iron</keyword>
<protein>
    <recommendedName>
        <fullName evidence="3">Bifunctional lysine-specific demethylase and histidyl-hydroxylase</fullName>
        <ecNumber evidence="3">1.14.11.-</ecNumber>
    </recommendedName>
</protein>
<comment type="similarity">
    <text evidence="3">Belongs to the ROX family.</text>
</comment>
<keyword evidence="3" id="KW-0560">Oxidoreductase</keyword>
<comment type="subcellular location">
    <subcellularLocation>
        <location evidence="3">Nucleus</location>
    </subcellularLocation>
</comment>
<keyword evidence="7" id="KW-1185">Reference proteome</keyword>
<dbReference type="InterPro" id="IPR039994">
    <property type="entry name" value="NO66-like"/>
</dbReference>
<sequence length="438" mass="45126">MYCTPPGNQGLAAHYDDHCVLVLQLQGAKEWLLQPPRLLPTQLLPLSYCPRLPLDPIQTTATPSEPAIFAPVAPLEVTRATLPGSAIAAEATGMAMEATGRPAAPPFVVDREGATAEMTEPAAVTARVVLQPGNLLYVPRGWGHQAVAVAVAGTASGPVRSGWNGDDNNHNDSGGGGSGGGGANGSGPGKLDAGSATEGALPSGVSLHVTFGFEVEAIFTWQAVAHCIVALVAAERRQQRQRATWEADGQVQEIRKEHHHQLRRDSLGGDQAEVEAKSPVQRGPPDATLAAQVLLHAWLVQTAFSARTRPLLLLRKAAPLTALACLTTCSQLQQGQHHQTQQPPKHVVTAATAIAVDDAGSCILPPFRRSPPAGGPALEATRGPLSAALAAVLADAPRAVASAPMEAGEGVHAAADLTVMGIGSAAGGGQQEGGKEDE</sequence>
<gene>
    <name evidence="6" type="ORF">Vafri_7952</name>
</gene>
<evidence type="ECO:0000256" key="4">
    <source>
        <dbReference type="SAM" id="MobiDB-lite"/>
    </source>
</evidence>
<comment type="function">
    <text evidence="3">Oxygenase that can act as both a histone lysine demethylase and a ribosomal histidine hydroxylase.</text>
</comment>
<organism evidence="6 7">
    <name type="scientific">Volvox africanus</name>
    <dbReference type="NCBI Taxonomy" id="51714"/>
    <lineage>
        <taxon>Eukaryota</taxon>
        <taxon>Viridiplantae</taxon>
        <taxon>Chlorophyta</taxon>
        <taxon>core chlorophytes</taxon>
        <taxon>Chlorophyceae</taxon>
        <taxon>CS clade</taxon>
        <taxon>Chlamydomonadales</taxon>
        <taxon>Volvocaceae</taxon>
        <taxon>Volvox</taxon>
    </lineage>
</organism>
<dbReference type="InterPro" id="IPR003347">
    <property type="entry name" value="JmjC_dom"/>
</dbReference>
<dbReference type="PROSITE" id="PS51184">
    <property type="entry name" value="JMJC"/>
    <property type="match status" value="1"/>
</dbReference>
<dbReference type="Pfam" id="PF08007">
    <property type="entry name" value="JmjC_2"/>
    <property type="match status" value="2"/>
</dbReference>
<feature type="non-terminal residue" evidence="6">
    <location>
        <position position="438"/>
    </location>
</feature>
<reference evidence="6" key="1">
    <citation type="journal article" date="2021" name="Proc. Natl. Acad. Sci. U.S.A.">
        <title>Three genomes in the algal genus Volvox reveal the fate of a haploid sex-determining region after a transition to homothallism.</title>
        <authorList>
            <person name="Yamamoto K."/>
            <person name="Hamaji T."/>
            <person name="Kawai-Toyooka H."/>
            <person name="Matsuzaki R."/>
            <person name="Takahashi F."/>
            <person name="Nishimura Y."/>
            <person name="Kawachi M."/>
            <person name="Noguchi H."/>
            <person name="Minakuchi Y."/>
            <person name="Umen J.G."/>
            <person name="Toyoda A."/>
            <person name="Nozaki H."/>
        </authorList>
    </citation>
    <scope>NUCLEOTIDE SEQUENCE</scope>
    <source>
        <strain evidence="6">NIES-3780</strain>
    </source>
</reference>
<feature type="compositionally biased region" description="Gly residues" evidence="4">
    <location>
        <begin position="173"/>
        <end position="188"/>
    </location>
</feature>
<evidence type="ECO:0000256" key="1">
    <source>
        <dbReference type="ARBA" id="ARBA00022723"/>
    </source>
</evidence>
<feature type="domain" description="JmjC" evidence="5">
    <location>
        <begin position="1"/>
        <end position="173"/>
    </location>
</feature>
<evidence type="ECO:0000256" key="3">
    <source>
        <dbReference type="RuleBase" id="RU366061"/>
    </source>
</evidence>
<comment type="cofactor">
    <cofactor evidence="3">
        <name>Fe(2+)</name>
        <dbReference type="ChEBI" id="CHEBI:29033"/>
    </cofactor>
    <text evidence="3">Binds 1 Fe(2+) ion per subunit.</text>
</comment>
<comment type="caution">
    <text evidence="6">The sequence shown here is derived from an EMBL/GenBank/DDBJ whole genome shotgun (WGS) entry which is preliminary data.</text>
</comment>
<dbReference type="GO" id="GO:0051864">
    <property type="term" value="F:histone H3K36 demethylase activity"/>
    <property type="evidence" value="ECO:0007669"/>
    <property type="project" value="TreeGrafter"/>
</dbReference>
<dbReference type="EC" id="1.14.11.-" evidence="3"/>
<keyword evidence="3" id="KW-0804">Transcription</keyword>
<keyword evidence="3" id="KW-0223">Dioxygenase</keyword>
<dbReference type="Proteomes" id="UP000747399">
    <property type="component" value="Unassembled WGS sequence"/>
</dbReference>
<keyword evidence="1 3" id="KW-0479">Metal-binding</keyword>
<dbReference type="GO" id="GO:0032453">
    <property type="term" value="F:histone H3K4 demethylase activity"/>
    <property type="evidence" value="ECO:0007669"/>
    <property type="project" value="TreeGrafter"/>
</dbReference>
<dbReference type="SUPFAM" id="SSF51197">
    <property type="entry name" value="Clavaminate synthase-like"/>
    <property type="match status" value="1"/>
</dbReference>
<evidence type="ECO:0000313" key="7">
    <source>
        <dbReference type="Proteomes" id="UP000747399"/>
    </source>
</evidence>
<accession>A0A8J4B5Q7</accession>
<dbReference type="PANTHER" id="PTHR13096">
    <property type="entry name" value="MINA53 MYC INDUCED NUCLEAR ANTIGEN"/>
    <property type="match status" value="1"/>
</dbReference>
<dbReference type="GO" id="GO:0005506">
    <property type="term" value="F:iron ion binding"/>
    <property type="evidence" value="ECO:0007669"/>
    <property type="project" value="UniProtKB-UniRule"/>
</dbReference>
<keyword evidence="3" id="KW-0539">Nucleus</keyword>
<dbReference type="Gene3D" id="2.60.120.650">
    <property type="entry name" value="Cupin"/>
    <property type="match status" value="2"/>
</dbReference>
<evidence type="ECO:0000256" key="2">
    <source>
        <dbReference type="ARBA" id="ARBA00023004"/>
    </source>
</evidence>
<dbReference type="AlphaFoldDB" id="A0A8J4B5Q7"/>
<feature type="region of interest" description="Disordered" evidence="4">
    <location>
        <begin position="158"/>
        <end position="197"/>
    </location>
</feature>
<name>A0A8J4B5Q7_9CHLO</name>
<evidence type="ECO:0000259" key="5">
    <source>
        <dbReference type="PROSITE" id="PS51184"/>
    </source>
</evidence>
<dbReference type="EMBL" id="BNCO01000012">
    <property type="protein sequence ID" value="GIL51987.1"/>
    <property type="molecule type" value="Genomic_DNA"/>
</dbReference>
<proteinExistence type="inferred from homology"/>